<evidence type="ECO:0000256" key="5">
    <source>
        <dbReference type="ARBA" id="ARBA00022737"/>
    </source>
</evidence>
<dbReference type="InterPro" id="IPR003029">
    <property type="entry name" value="S1_domain"/>
</dbReference>
<feature type="domain" description="S1 motif" evidence="15">
    <location>
        <begin position="537"/>
        <end position="606"/>
    </location>
</feature>
<accession>A0A9N9F8Q7</accession>
<dbReference type="FunFam" id="2.40.50.140:FF:000103">
    <property type="entry name" value="protein RRP5 homolog"/>
    <property type="match status" value="3"/>
</dbReference>
<evidence type="ECO:0000256" key="8">
    <source>
        <dbReference type="ARBA" id="ARBA00023242"/>
    </source>
</evidence>
<dbReference type="InterPro" id="IPR011990">
    <property type="entry name" value="TPR-like_helical_dom_sf"/>
</dbReference>
<comment type="subcellular location">
    <subcellularLocation>
        <location evidence="1">Nucleus</location>
        <location evidence="1">Nucleolus</location>
    </subcellularLocation>
</comment>
<dbReference type="CDD" id="cd05697">
    <property type="entry name" value="S1_Rrp5_repeat_hs5"/>
    <property type="match status" value="1"/>
</dbReference>
<dbReference type="InterPro" id="IPR012340">
    <property type="entry name" value="NA-bd_OB-fold"/>
</dbReference>
<keyword evidence="8" id="KW-0539">Nucleus</keyword>
<keyword evidence="17" id="KW-1185">Reference proteome</keyword>
<evidence type="ECO:0000256" key="12">
    <source>
        <dbReference type="ARBA" id="ARBA00080810"/>
    </source>
</evidence>
<feature type="domain" description="S1 motif" evidence="15">
    <location>
        <begin position="892"/>
        <end position="954"/>
    </location>
</feature>
<dbReference type="InterPro" id="IPR045209">
    <property type="entry name" value="Rrp5"/>
</dbReference>
<dbReference type="SUPFAM" id="SSF50249">
    <property type="entry name" value="Nucleic acid-binding proteins"/>
    <property type="match status" value="8"/>
</dbReference>
<feature type="domain" description="S1 motif" evidence="15">
    <location>
        <begin position="786"/>
        <end position="855"/>
    </location>
</feature>
<keyword evidence="3" id="KW-0698">rRNA processing</keyword>
<dbReference type="Pfam" id="PF23459">
    <property type="entry name" value="S1_RRP5"/>
    <property type="match status" value="1"/>
</dbReference>
<dbReference type="Gene3D" id="1.25.40.10">
    <property type="entry name" value="Tetratricopeptide repeat domain"/>
    <property type="match status" value="1"/>
</dbReference>
<evidence type="ECO:0000259" key="15">
    <source>
        <dbReference type="PROSITE" id="PS50126"/>
    </source>
</evidence>
<dbReference type="GO" id="GO:0032040">
    <property type="term" value="C:small-subunit processome"/>
    <property type="evidence" value="ECO:0007669"/>
    <property type="project" value="TreeGrafter"/>
</dbReference>
<evidence type="ECO:0000313" key="17">
    <source>
        <dbReference type="Proteomes" id="UP000789572"/>
    </source>
</evidence>
<dbReference type="Pfam" id="PF24685">
    <property type="entry name" value="OB_RRP5_4th"/>
    <property type="match status" value="1"/>
</dbReference>
<feature type="compositionally biased region" description="Low complexity" evidence="14">
    <location>
        <begin position="1235"/>
        <end position="1246"/>
    </location>
</feature>
<dbReference type="EMBL" id="CAJVPJ010000363">
    <property type="protein sequence ID" value="CAG8516432.1"/>
    <property type="molecule type" value="Genomic_DNA"/>
</dbReference>
<protein>
    <recommendedName>
        <fullName evidence="11">Protein RRP5 homolog</fullName>
    </recommendedName>
    <alternativeName>
        <fullName evidence="12">Programmed cell death protein 11</fullName>
    </alternativeName>
</protein>
<name>A0A9N9F8Q7_9GLOM</name>
<dbReference type="PROSITE" id="PS50005">
    <property type="entry name" value="TPR"/>
    <property type="match status" value="1"/>
</dbReference>
<organism evidence="16 17">
    <name type="scientific">Paraglomus occultum</name>
    <dbReference type="NCBI Taxonomy" id="144539"/>
    <lineage>
        <taxon>Eukaryota</taxon>
        <taxon>Fungi</taxon>
        <taxon>Fungi incertae sedis</taxon>
        <taxon>Mucoromycota</taxon>
        <taxon>Glomeromycotina</taxon>
        <taxon>Glomeromycetes</taxon>
        <taxon>Paraglomerales</taxon>
        <taxon>Paraglomeraceae</taxon>
        <taxon>Paraglomus</taxon>
    </lineage>
</organism>
<dbReference type="InterPro" id="IPR048059">
    <property type="entry name" value="Rrp5_S1_rpt_hs1_sc1"/>
</dbReference>
<dbReference type="InterPro" id="IPR057302">
    <property type="entry name" value="Rrp5_S1"/>
</dbReference>
<feature type="domain" description="S1 motif" evidence="15">
    <location>
        <begin position="626"/>
        <end position="695"/>
    </location>
</feature>
<feature type="domain" description="S1 motif" evidence="15">
    <location>
        <begin position="445"/>
        <end position="520"/>
    </location>
</feature>
<comment type="subunit">
    <text evidence="10">Interacts with NF-kappa-B p50/NFKB1 and NF-kappa-B p65/RELA.</text>
</comment>
<dbReference type="GO" id="GO:0003723">
    <property type="term" value="F:RNA binding"/>
    <property type="evidence" value="ECO:0007669"/>
    <property type="project" value="TreeGrafter"/>
</dbReference>
<gene>
    <name evidence="16" type="ORF">POCULU_LOCUS3345</name>
</gene>
<keyword evidence="2" id="KW-1017">Isopeptide bond</keyword>
<keyword evidence="13" id="KW-0802">TPR repeat</keyword>
<dbReference type="InterPro" id="IPR057300">
    <property type="entry name" value="OB_Rrp5"/>
</dbReference>
<evidence type="ECO:0000256" key="14">
    <source>
        <dbReference type="SAM" id="MobiDB-lite"/>
    </source>
</evidence>
<dbReference type="Pfam" id="PF24682">
    <property type="entry name" value="OB_RRP5"/>
    <property type="match status" value="1"/>
</dbReference>
<reference evidence="16" key="1">
    <citation type="submission" date="2021-06" db="EMBL/GenBank/DDBJ databases">
        <authorList>
            <person name="Kallberg Y."/>
            <person name="Tangrot J."/>
            <person name="Rosling A."/>
        </authorList>
    </citation>
    <scope>NUCLEOTIDE SEQUENCE</scope>
    <source>
        <strain evidence="16">IA702</strain>
    </source>
</reference>
<dbReference type="InterPro" id="IPR019734">
    <property type="entry name" value="TPR_rpt"/>
</dbReference>
<evidence type="ECO:0000256" key="1">
    <source>
        <dbReference type="ARBA" id="ARBA00004604"/>
    </source>
</evidence>
<proteinExistence type="predicted"/>
<dbReference type="CDD" id="cd05693">
    <property type="entry name" value="S1_Rrp5_repeat_hs1_sc1"/>
    <property type="match status" value="1"/>
</dbReference>
<dbReference type="FunFam" id="2.40.50.140:FF:000148">
    <property type="entry name" value="protein RRP5 homolog isoform X1"/>
    <property type="match status" value="1"/>
</dbReference>
<dbReference type="PANTHER" id="PTHR23270">
    <property type="entry name" value="PROGRAMMED CELL DEATH PROTEIN 11 PRE-RRNA PROCESSING PROTEIN RRP5"/>
    <property type="match status" value="1"/>
</dbReference>
<evidence type="ECO:0000256" key="7">
    <source>
        <dbReference type="ARBA" id="ARBA00022990"/>
    </source>
</evidence>
<feature type="repeat" description="TPR" evidence="13">
    <location>
        <begin position="1402"/>
        <end position="1435"/>
    </location>
</feature>
<comment type="caution">
    <text evidence="16">The sequence shown here is derived from an EMBL/GenBank/DDBJ whole genome shotgun (WGS) entry which is preliminary data.</text>
</comment>
<dbReference type="SMART" id="SM00386">
    <property type="entry name" value="HAT"/>
    <property type="match status" value="5"/>
</dbReference>
<feature type="compositionally biased region" description="Polar residues" evidence="14">
    <location>
        <begin position="53"/>
        <end position="62"/>
    </location>
</feature>
<evidence type="ECO:0000256" key="13">
    <source>
        <dbReference type="PROSITE-ProRule" id="PRU00339"/>
    </source>
</evidence>
<keyword evidence="5" id="KW-0677">Repeat</keyword>
<dbReference type="SUPFAM" id="SSF48452">
    <property type="entry name" value="TPR-like"/>
    <property type="match status" value="2"/>
</dbReference>
<dbReference type="Pfam" id="PF00575">
    <property type="entry name" value="S1"/>
    <property type="match status" value="3"/>
</dbReference>
<evidence type="ECO:0000256" key="4">
    <source>
        <dbReference type="ARBA" id="ARBA00022553"/>
    </source>
</evidence>
<feature type="region of interest" description="Disordered" evidence="14">
    <location>
        <begin position="1"/>
        <end position="114"/>
    </location>
</feature>
<dbReference type="PANTHER" id="PTHR23270:SF10">
    <property type="entry name" value="PROTEIN RRP5 HOMOLOG"/>
    <property type="match status" value="1"/>
</dbReference>
<feature type="region of interest" description="Disordered" evidence="14">
    <location>
        <begin position="1234"/>
        <end position="1264"/>
    </location>
</feature>
<keyword evidence="6" id="KW-0832">Ubl conjugation</keyword>
<feature type="domain" description="S1 motif" evidence="15">
    <location>
        <begin position="1078"/>
        <end position="1148"/>
    </location>
</feature>
<keyword evidence="4" id="KW-0597">Phosphoprotein</keyword>
<evidence type="ECO:0000256" key="10">
    <source>
        <dbReference type="ARBA" id="ARBA00062488"/>
    </source>
</evidence>
<dbReference type="Proteomes" id="UP000789572">
    <property type="component" value="Unassembled WGS sequence"/>
</dbReference>
<feature type="compositionally biased region" description="Basic residues" evidence="14">
    <location>
        <begin position="1"/>
        <end position="18"/>
    </location>
</feature>
<sequence>MNTKGGKKTVKKAVKGKVKSNGAGTDLSAKGDLATRVNAKTDKKRKRPKENSIVDNSATVSASEEIDFPRGGSIVQKPIKDEQDEMQESTESPKKKRKHSNTSKHAKQASKDEINRAMRPVEILTFNKLTVGTCLLGQIQQIDDIELTVSLPNQLIGYVPITQISSAISRAVETAANADSDDEMSDESNSPLPDLRNLFAVGQWVRCAVLGKEGGNNDNVKDKRKKRRVELSLNPEIVNNGIVVDDLVKGMILSAVVDSVEDHGYILSFGFNGVNGFLHDKDAKNYILERNNNQRLIVGQLLTVSVLKVNDDRRTVKVTINPKIISSSLISDAVSNIASLTPGNLVDVLITEIHANGLIGKIMGFFDGIINWFHVGEKFVTGLKDLESKFKPNMKIRARVIYTMFSNTEKKIGLSAADHVKSLGLSKLNDTATSVKPMTDAFPIGAIFEKVVVKRVDSKSGLVVEIENLAIAGYVQKSQISDEPIASRPANSGKFNIDSTHRARVVGYSMVDGLLQLSLRESVLKQSFLRHEDIQVGQVVKGTVRNLIPSGVIVSLAENITALAPTLHLSDVKLTHPELKFKPQDTVKCRVLVTNPSDKRVLVTLKKALVNSNFPIITSLADAKEGLITHAVITGMNRAGCFVTFYNSFSTFVPVAECSETFVNDVSEKFSIGQTIKCRVMSVDQEKKLLKITQGKVVSKKSNTLILSLQPSQSRAVLHQSHLSDHIGSHAQQLFDSIKVGDDLHDIVVIGTNKTKNAVYVSKKPMLVRACKEGKLPEKLEDVNIGDFVVGYVKLVTDFKVVVRFLGDFEGVAMRHTIADQYIATPIGLFHPFQTVIGRITGIDTERGKLELTLKPSETPISSIPYISEDDFIKSYFAEIPQPSFAKFIQIGRKVKAKVIQITEDAWNVEMKNSVNGIVRKEQTGGAVVNIGDVVDAIVLDVDGTENTVYLSTRTELLESADNDKENRTKLYKNLKSLAKDGIPIDAIVELVKEDYVILSLPDHSYQLTFAPLKSYNQRSKPLFRVKPLLKIQTKVIHVPKPKKKSLDRGISLIHSTPSDSTAKNENSLLTLKDFKEGQKVMGTVTGVEKYGVFINIDNSKVAGLCHISKISDDFVKDVSKLFSVGQKLKTCILNIDREKEKIFFGLKQSYFEDEENADIEDTVGEILDSNTSKPDNGLCLELDSDTEMFPSQSVPMAIEDDPKISSVFTNEDITPLPLSDSWNWINVDDGNRQSNINSDNDSLSDATDDDGSPKKKKKKKKNLIEAKDITEDISKRKPESNADFERLLLGSPNSSYMWINYMAHQLNLSEIDKAREIAERALKTINYREEQEKMNVWTAFMNLENTFGTEETFEQVFKRALQSCDPKQTYFVRAEIYEQSEKSELAEQTYKTMLKKFSQSSKVWTRAGLFYMLQGKLETARDLLQRSLKSLPKHKHVKTISKFAQIEFKHGEPERGRTIFEGVMTTYPKRIDLWSIYIDMEIKVGDKAAVRRLFQRVTSIKFSSKKMKFMFKKWLMFEKTHGTEDDVEEVKNKAKDYVEGLGSLKQDE</sequence>
<evidence type="ECO:0000256" key="6">
    <source>
        <dbReference type="ARBA" id="ARBA00022843"/>
    </source>
</evidence>
<evidence type="ECO:0000313" key="16">
    <source>
        <dbReference type="EMBL" id="CAG8516432.1"/>
    </source>
</evidence>
<feature type="compositionally biased region" description="Basic residues" evidence="14">
    <location>
        <begin position="94"/>
        <end position="108"/>
    </location>
</feature>
<dbReference type="InterPro" id="IPR008847">
    <property type="entry name" value="Suf"/>
</dbReference>
<feature type="domain" description="S1 motif" evidence="15">
    <location>
        <begin position="343"/>
        <end position="417"/>
    </location>
</feature>
<evidence type="ECO:0000256" key="3">
    <source>
        <dbReference type="ARBA" id="ARBA00022552"/>
    </source>
</evidence>
<dbReference type="OrthoDB" id="412781at2759"/>
<dbReference type="SMART" id="SM00316">
    <property type="entry name" value="S1"/>
    <property type="match status" value="10"/>
</dbReference>
<feature type="domain" description="S1 motif" evidence="15">
    <location>
        <begin position="250"/>
        <end position="321"/>
    </location>
</feature>
<keyword evidence="7" id="KW-0007">Acetylation</keyword>
<evidence type="ECO:0000256" key="2">
    <source>
        <dbReference type="ARBA" id="ARBA00022499"/>
    </source>
</evidence>
<feature type="domain" description="S1 motif" evidence="15">
    <location>
        <begin position="132"/>
        <end position="234"/>
    </location>
</feature>
<dbReference type="Pfam" id="PF05843">
    <property type="entry name" value="Suf"/>
    <property type="match status" value="1"/>
</dbReference>
<dbReference type="GO" id="GO:0006364">
    <property type="term" value="P:rRNA processing"/>
    <property type="evidence" value="ECO:0007669"/>
    <property type="project" value="UniProtKB-KW"/>
</dbReference>
<dbReference type="FunFam" id="1.25.40.10:FF:000065">
    <property type="entry name" value="Programmed cell death 11"/>
    <property type="match status" value="1"/>
</dbReference>
<dbReference type="Gene3D" id="2.40.50.140">
    <property type="entry name" value="Nucleic acid-binding proteins"/>
    <property type="match status" value="8"/>
</dbReference>
<dbReference type="InterPro" id="IPR057301">
    <property type="entry name" value="Rrp5_OB_4th"/>
</dbReference>
<dbReference type="PROSITE" id="PS50126">
    <property type="entry name" value="S1"/>
    <property type="match status" value="9"/>
</dbReference>
<evidence type="ECO:0000256" key="9">
    <source>
        <dbReference type="ARBA" id="ARBA00059726"/>
    </source>
</evidence>
<comment type="function">
    <text evidence="9">Essential for the generation of mature 18S rRNA, specifically necessary for cleavages at sites A0, 1 and 2 of the 47S precursor. Directly interacts with U3 snoRNA.</text>
</comment>
<evidence type="ECO:0000256" key="11">
    <source>
        <dbReference type="ARBA" id="ARBA00067510"/>
    </source>
</evidence>
<dbReference type="InterPro" id="IPR003107">
    <property type="entry name" value="HAT"/>
</dbReference>